<dbReference type="KEGG" id="ndp:E2C04_16100"/>
<evidence type="ECO:0000256" key="1">
    <source>
        <dbReference type="ARBA" id="ARBA00022988"/>
    </source>
</evidence>
<reference evidence="3 4" key="1">
    <citation type="journal article" date="2008" name="Int. J. Syst. Evol. Microbiol.">
        <title>Nocardioides daphniae sp. nov., isolated from Daphnia cucullata (Crustacea: Cladocera).</title>
        <authorList>
            <person name="Toth E.M."/>
            <person name="Keki Z."/>
            <person name="Homonnay Z.G."/>
            <person name="Borsodi A.K."/>
            <person name="Marialigeti K."/>
            <person name="Schumann P."/>
        </authorList>
    </citation>
    <scope>NUCLEOTIDE SEQUENCE [LARGE SCALE GENOMIC DNA]</scope>
    <source>
        <strain evidence="3 4">JCM 16608</strain>
    </source>
</reference>
<dbReference type="InterPro" id="IPR002639">
    <property type="entry name" value="UreF"/>
</dbReference>
<name>A0A4P7UDZ5_9ACTN</name>
<sequence length="224" mass="23472">MLRPSTPHVHPEMLALLLADARLPVAGHTQSAGLEPALAAGPVDVPAYVALRLRTVTRTEAATAVVARASVLAGEPLEEVQDAWAARTPSAAMRRTSRVMGRALVRLAPRVVPAYPDWPTLPAEPARPVVLGMLAALGGLDAAATARVVGYDDVQTVVAAALKLTPLDPAEATGWVVGAFAALAGLVDDVADLLHPHEIPARNAPVIEDHAERHAHTTRRLFSA</sequence>
<organism evidence="3 4">
    <name type="scientific">Nocardioides daphniae</name>
    <dbReference type="NCBI Taxonomy" id="402297"/>
    <lineage>
        <taxon>Bacteria</taxon>
        <taxon>Bacillati</taxon>
        <taxon>Actinomycetota</taxon>
        <taxon>Actinomycetes</taxon>
        <taxon>Propionibacteriales</taxon>
        <taxon>Nocardioidaceae</taxon>
        <taxon>Nocardioides</taxon>
    </lineage>
</organism>
<keyword evidence="1" id="KW-0996">Nickel insertion</keyword>
<evidence type="ECO:0000256" key="2">
    <source>
        <dbReference type="ARBA" id="ARBA00023186"/>
    </source>
</evidence>
<proteinExistence type="predicted"/>
<evidence type="ECO:0000313" key="3">
    <source>
        <dbReference type="EMBL" id="QCC78336.1"/>
    </source>
</evidence>
<dbReference type="GO" id="GO:0016151">
    <property type="term" value="F:nickel cation binding"/>
    <property type="evidence" value="ECO:0007669"/>
    <property type="project" value="InterPro"/>
</dbReference>
<protein>
    <submittedName>
        <fullName evidence="3">Urease accessory protein UreF</fullName>
    </submittedName>
</protein>
<dbReference type="InterPro" id="IPR038277">
    <property type="entry name" value="UreF_sf"/>
</dbReference>
<dbReference type="EMBL" id="CP038462">
    <property type="protein sequence ID" value="QCC78336.1"/>
    <property type="molecule type" value="Genomic_DNA"/>
</dbReference>
<keyword evidence="2" id="KW-0143">Chaperone</keyword>
<dbReference type="Pfam" id="PF01730">
    <property type="entry name" value="UreF"/>
    <property type="match status" value="1"/>
</dbReference>
<accession>A0A4P7UDZ5</accession>
<dbReference type="PANTHER" id="PTHR33620:SF1">
    <property type="entry name" value="UREASE ACCESSORY PROTEIN F"/>
    <property type="match status" value="1"/>
</dbReference>
<evidence type="ECO:0000313" key="4">
    <source>
        <dbReference type="Proteomes" id="UP000297025"/>
    </source>
</evidence>
<gene>
    <name evidence="3" type="ORF">E2C04_16100</name>
</gene>
<dbReference type="Proteomes" id="UP000297025">
    <property type="component" value="Chromosome"/>
</dbReference>
<dbReference type="OrthoDB" id="3382047at2"/>
<dbReference type="PANTHER" id="PTHR33620">
    <property type="entry name" value="UREASE ACCESSORY PROTEIN F"/>
    <property type="match status" value="1"/>
</dbReference>
<dbReference type="AlphaFoldDB" id="A0A4P7UDZ5"/>
<dbReference type="Gene3D" id="1.10.4190.10">
    <property type="entry name" value="Urease accessory protein UreF"/>
    <property type="match status" value="1"/>
</dbReference>